<keyword evidence="5 11" id="KW-0808">Transferase</keyword>
<reference evidence="11 12" key="1">
    <citation type="submission" date="2019-02" db="EMBL/GenBank/DDBJ databases">
        <title>Closed genome of Sporomusa termitida DSM 4440.</title>
        <authorList>
            <person name="Poehlein A."/>
            <person name="Daniel R."/>
        </authorList>
    </citation>
    <scope>NUCLEOTIDE SEQUENCE [LARGE SCALE GENOMIC DNA]</scope>
    <source>
        <strain evidence="11 12">DSM 4440</strain>
    </source>
</reference>
<dbReference type="GO" id="GO:0000155">
    <property type="term" value="F:phosphorelay sensor kinase activity"/>
    <property type="evidence" value="ECO:0007669"/>
    <property type="project" value="InterPro"/>
</dbReference>
<dbReference type="CDD" id="cd00075">
    <property type="entry name" value="HATPase"/>
    <property type="match status" value="1"/>
</dbReference>
<keyword evidence="9" id="KW-0812">Transmembrane</keyword>
<evidence type="ECO:0000256" key="9">
    <source>
        <dbReference type="SAM" id="Phobius"/>
    </source>
</evidence>
<protein>
    <recommendedName>
        <fullName evidence="3">histidine kinase</fullName>
        <ecNumber evidence="3">2.7.13.3</ecNumber>
    </recommendedName>
</protein>
<evidence type="ECO:0000256" key="2">
    <source>
        <dbReference type="ARBA" id="ARBA00004370"/>
    </source>
</evidence>
<dbReference type="SMART" id="SM00388">
    <property type="entry name" value="HisKA"/>
    <property type="match status" value="1"/>
</dbReference>
<dbReference type="Gene3D" id="1.10.287.130">
    <property type="match status" value="1"/>
</dbReference>
<dbReference type="Proteomes" id="UP000320776">
    <property type="component" value="Chromosome"/>
</dbReference>
<dbReference type="PANTHER" id="PTHR43711">
    <property type="entry name" value="TWO-COMPONENT HISTIDINE KINASE"/>
    <property type="match status" value="1"/>
</dbReference>
<dbReference type="InterPro" id="IPR050736">
    <property type="entry name" value="Sensor_HK_Regulatory"/>
</dbReference>
<evidence type="ECO:0000313" key="11">
    <source>
        <dbReference type="EMBL" id="QDR81049.1"/>
    </source>
</evidence>
<evidence type="ECO:0000256" key="6">
    <source>
        <dbReference type="ARBA" id="ARBA00022777"/>
    </source>
</evidence>
<dbReference type="SUPFAM" id="SSF47384">
    <property type="entry name" value="Homodimeric domain of signal transducing histidine kinase"/>
    <property type="match status" value="1"/>
</dbReference>
<organism evidence="11 12">
    <name type="scientific">Sporomusa termitida</name>
    <dbReference type="NCBI Taxonomy" id="2377"/>
    <lineage>
        <taxon>Bacteria</taxon>
        <taxon>Bacillati</taxon>
        <taxon>Bacillota</taxon>
        <taxon>Negativicutes</taxon>
        <taxon>Selenomonadales</taxon>
        <taxon>Sporomusaceae</taxon>
        <taxon>Sporomusa</taxon>
    </lineage>
</organism>
<dbReference type="InterPro" id="IPR005467">
    <property type="entry name" value="His_kinase_dom"/>
</dbReference>
<dbReference type="Pfam" id="PF00512">
    <property type="entry name" value="HisKA"/>
    <property type="match status" value="1"/>
</dbReference>
<dbReference type="SUPFAM" id="SSF55874">
    <property type="entry name" value="ATPase domain of HSP90 chaperone/DNA topoisomerase II/histidine kinase"/>
    <property type="match status" value="1"/>
</dbReference>
<dbReference type="SMART" id="SM00387">
    <property type="entry name" value="HATPase_c"/>
    <property type="match status" value="1"/>
</dbReference>
<dbReference type="PROSITE" id="PS50109">
    <property type="entry name" value="HIS_KIN"/>
    <property type="match status" value="1"/>
</dbReference>
<proteinExistence type="predicted"/>
<evidence type="ECO:0000259" key="10">
    <source>
        <dbReference type="PROSITE" id="PS50109"/>
    </source>
</evidence>
<comment type="subcellular location">
    <subcellularLocation>
        <location evidence="2">Membrane</location>
    </subcellularLocation>
</comment>
<dbReference type="AlphaFoldDB" id="A0A517DUM2"/>
<dbReference type="FunFam" id="3.30.565.10:FF:000006">
    <property type="entry name" value="Sensor histidine kinase WalK"/>
    <property type="match status" value="1"/>
</dbReference>
<name>A0A517DUM2_9FIRM</name>
<dbReference type="Pfam" id="PF02518">
    <property type="entry name" value="HATPase_c"/>
    <property type="match status" value="1"/>
</dbReference>
<dbReference type="EMBL" id="CP036259">
    <property type="protein sequence ID" value="QDR81049.1"/>
    <property type="molecule type" value="Genomic_DNA"/>
</dbReference>
<feature type="transmembrane region" description="Helical" evidence="9">
    <location>
        <begin position="163"/>
        <end position="186"/>
    </location>
</feature>
<dbReference type="InterPro" id="IPR036890">
    <property type="entry name" value="HATPase_C_sf"/>
</dbReference>
<dbReference type="PANTHER" id="PTHR43711:SF1">
    <property type="entry name" value="HISTIDINE KINASE 1"/>
    <property type="match status" value="1"/>
</dbReference>
<sequence>MFTRILRKLTLMNSVVFILIFLVFGATLYSYVRSQLFENIDKSMRDRISSFRVVNGRPDVTLRRSIFFDPRVIMLLRDASGQVVILTPFSSEEGDNLKTLAAQLETGSLTVTTYADHIYRVLCLPYQYEEKVLFRSDGSKVLEIEEVIAVSIVDSEVAMLGNLLIIIACGLFAGSVVIGLAGYYLARLALVPIQKAWERQQQFVADASHELRTPLAVVKTNAEIMLRHPENTVEQESSRVTNILREAIRMNKLVSTLLTLARADANQLELQLKACMVDDVVETVAEQFRPLFEIKGLELHVNIEPQIEITGDRERLHQLMVILLDNALKYTVPPGQITITCSRLQNQVLLKVADTGCGILPEDLARIFDRFFRGDKARHRETGGAGLGLSIAQWIVEKHGGRIRVESVPNVGTQFYITLPVKSKV</sequence>
<keyword evidence="6 11" id="KW-0418">Kinase</keyword>
<dbReference type="InterPro" id="IPR036097">
    <property type="entry name" value="HisK_dim/P_sf"/>
</dbReference>
<evidence type="ECO:0000256" key="8">
    <source>
        <dbReference type="ARBA" id="ARBA00023136"/>
    </source>
</evidence>
<dbReference type="RefSeq" id="WP_144350590.1">
    <property type="nucleotide sequence ID" value="NZ_CP036259.1"/>
</dbReference>
<dbReference type="InterPro" id="IPR003594">
    <property type="entry name" value="HATPase_dom"/>
</dbReference>
<dbReference type="InterPro" id="IPR003661">
    <property type="entry name" value="HisK_dim/P_dom"/>
</dbReference>
<keyword evidence="4" id="KW-0597">Phosphoprotein</keyword>
<dbReference type="KEGG" id="sted:SPTER_24040"/>
<evidence type="ECO:0000256" key="7">
    <source>
        <dbReference type="ARBA" id="ARBA00023012"/>
    </source>
</evidence>
<dbReference type="InterPro" id="IPR004358">
    <property type="entry name" value="Sig_transdc_His_kin-like_C"/>
</dbReference>
<accession>A0A517DUM2</accession>
<keyword evidence="12" id="KW-1185">Reference proteome</keyword>
<dbReference type="EC" id="2.7.13.3" evidence="3"/>
<keyword evidence="8 9" id="KW-0472">Membrane</keyword>
<feature type="domain" description="Histidine kinase" evidence="10">
    <location>
        <begin position="206"/>
        <end position="423"/>
    </location>
</feature>
<dbReference type="CDD" id="cd00082">
    <property type="entry name" value="HisKA"/>
    <property type="match status" value="1"/>
</dbReference>
<dbReference type="OrthoDB" id="9786919at2"/>
<comment type="catalytic activity">
    <reaction evidence="1">
        <text>ATP + protein L-histidine = ADP + protein N-phospho-L-histidine.</text>
        <dbReference type="EC" id="2.7.13.3"/>
    </reaction>
</comment>
<evidence type="ECO:0000256" key="5">
    <source>
        <dbReference type="ARBA" id="ARBA00022679"/>
    </source>
</evidence>
<gene>
    <name evidence="11" type="primary">sasA_10</name>
    <name evidence="11" type="ORF">SPTER_24040</name>
</gene>
<dbReference type="GO" id="GO:0016020">
    <property type="term" value="C:membrane"/>
    <property type="evidence" value="ECO:0007669"/>
    <property type="project" value="UniProtKB-SubCell"/>
</dbReference>
<dbReference type="PRINTS" id="PR00344">
    <property type="entry name" value="BCTRLSENSOR"/>
</dbReference>
<keyword evidence="9" id="KW-1133">Transmembrane helix</keyword>
<evidence type="ECO:0000256" key="1">
    <source>
        <dbReference type="ARBA" id="ARBA00000085"/>
    </source>
</evidence>
<evidence type="ECO:0000256" key="4">
    <source>
        <dbReference type="ARBA" id="ARBA00022553"/>
    </source>
</evidence>
<feature type="transmembrane region" description="Helical" evidence="9">
    <location>
        <begin position="12"/>
        <end position="32"/>
    </location>
</feature>
<keyword evidence="7" id="KW-0902">Two-component regulatory system</keyword>
<evidence type="ECO:0000256" key="3">
    <source>
        <dbReference type="ARBA" id="ARBA00012438"/>
    </source>
</evidence>
<dbReference type="FunFam" id="1.10.287.130:FF:000001">
    <property type="entry name" value="Two-component sensor histidine kinase"/>
    <property type="match status" value="1"/>
</dbReference>
<evidence type="ECO:0000313" key="12">
    <source>
        <dbReference type="Proteomes" id="UP000320776"/>
    </source>
</evidence>
<dbReference type="Gene3D" id="3.30.565.10">
    <property type="entry name" value="Histidine kinase-like ATPase, C-terminal domain"/>
    <property type="match status" value="1"/>
</dbReference>